<organism evidence="2 3">
    <name type="scientific">Candidatus Magasanikbacteria bacterium GW2011_GWA2_56_11</name>
    <dbReference type="NCBI Taxonomy" id="1619044"/>
    <lineage>
        <taxon>Bacteria</taxon>
        <taxon>Candidatus Magasanikiibacteriota</taxon>
    </lineage>
</organism>
<evidence type="ECO:0000313" key="3">
    <source>
        <dbReference type="Proteomes" id="UP000033870"/>
    </source>
</evidence>
<dbReference type="EMBL" id="LCRX01000001">
    <property type="protein sequence ID" value="KKW43008.1"/>
    <property type="molecule type" value="Genomic_DNA"/>
</dbReference>
<accession>A0A0G1YHV0</accession>
<reference evidence="2 3" key="1">
    <citation type="journal article" date="2015" name="Nature">
        <title>rRNA introns, odd ribosomes, and small enigmatic genomes across a large radiation of phyla.</title>
        <authorList>
            <person name="Brown C.T."/>
            <person name="Hug L.A."/>
            <person name="Thomas B.C."/>
            <person name="Sharon I."/>
            <person name="Castelle C.J."/>
            <person name="Singh A."/>
            <person name="Wilkins M.J."/>
            <person name="Williams K.H."/>
            <person name="Banfield J.F."/>
        </authorList>
    </citation>
    <scope>NUCLEOTIDE SEQUENCE [LARGE SCALE GENOMIC DNA]</scope>
</reference>
<dbReference type="AlphaFoldDB" id="A0A0G1YHV0"/>
<name>A0A0G1YHV0_9BACT</name>
<feature type="domain" description="Gcp-like" evidence="1">
    <location>
        <begin position="35"/>
        <end position="90"/>
    </location>
</feature>
<proteinExistence type="predicted"/>
<dbReference type="Pfam" id="PF00814">
    <property type="entry name" value="TsaD"/>
    <property type="match status" value="1"/>
</dbReference>
<dbReference type="Gene3D" id="3.30.420.40">
    <property type="match status" value="1"/>
</dbReference>
<dbReference type="STRING" id="1619044.UY92_C0001G0022"/>
<comment type="caution">
    <text evidence="2">The sequence shown here is derived from an EMBL/GenBank/DDBJ whole genome shotgun (WGS) entry which is preliminary data.</text>
</comment>
<evidence type="ECO:0000259" key="1">
    <source>
        <dbReference type="Pfam" id="PF00814"/>
    </source>
</evidence>
<protein>
    <recommendedName>
        <fullName evidence="1">Gcp-like domain-containing protein</fullName>
    </recommendedName>
</protein>
<dbReference type="InterPro" id="IPR000905">
    <property type="entry name" value="Gcp-like_dom"/>
</dbReference>
<gene>
    <name evidence="2" type="ORF">UY92_C0001G0022</name>
</gene>
<evidence type="ECO:0000313" key="2">
    <source>
        <dbReference type="EMBL" id="KKW43008.1"/>
    </source>
</evidence>
<dbReference type="InterPro" id="IPR043129">
    <property type="entry name" value="ATPase_NBD"/>
</dbReference>
<dbReference type="SUPFAM" id="SSF53067">
    <property type="entry name" value="Actin-like ATPase domain"/>
    <property type="match status" value="1"/>
</dbReference>
<dbReference type="Proteomes" id="UP000033870">
    <property type="component" value="Unassembled WGS sequence"/>
</dbReference>
<sequence>MFLLINTAEKGQVELALFDAERLEQKKYPAENRDVLTSVDDFLSSLGTSKDNIQGVMVVVGAGGFTSTRIATTIANGFAYARAIPVMGISIDQVPEAQKLIPALLFRPRGQYVSATYSGEPNIGKIEK</sequence>